<dbReference type="AlphaFoldDB" id="A0A540W6E3"/>
<sequence>MNQDTVLRARVLLLGSNRRVLRGPDALWVYRVLTQVSPEVYGSKLAHVLVAAARSPRVRELPEARAALLEEAVAVAAALDPANPFRTKVLAKALEALREETAG</sequence>
<comment type="caution">
    <text evidence="1">The sequence shown here is derived from an EMBL/GenBank/DDBJ whole genome shotgun (WGS) entry which is preliminary data.</text>
</comment>
<evidence type="ECO:0000313" key="1">
    <source>
        <dbReference type="EMBL" id="TQF04563.1"/>
    </source>
</evidence>
<name>A0A540W6E3_9ACTN</name>
<keyword evidence="2" id="KW-1185">Reference proteome</keyword>
<accession>A0A540W6E3</accession>
<proteinExistence type="predicted"/>
<gene>
    <name evidence="1" type="ORF">E6W39_22950</name>
</gene>
<dbReference type="EMBL" id="VIGB01000003">
    <property type="protein sequence ID" value="TQF04563.1"/>
    <property type="molecule type" value="Genomic_DNA"/>
</dbReference>
<dbReference type="OrthoDB" id="4237628at2"/>
<organism evidence="1 2">
    <name type="scientific">Kitasatospora acidiphila</name>
    <dbReference type="NCBI Taxonomy" id="2567942"/>
    <lineage>
        <taxon>Bacteria</taxon>
        <taxon>Bacillati</taxon>
        <taxon>Actinomycetota</taxon>
        <taxon>Actinomycetes</taxon>
        <taxon>Kitasatosporales</taxon>
        <taxon>Streptomycetaceae</taxon>
        <taxon>Kitasatospora</taxon>
    </lineage>
</organism>
<dbReference type="RefSeq" id="WP_141635128.1">
    <property type="nucleotide sequence ID" value="NZ_VIGB01000003.1"/>
</dbReference>
<evidence type="ECO:0000313" key="2">
    <source>
        <dbReference type="Proteomes" id="UP000319103"/>
    </source>
</evidence>
<dbReference type="Proteomes" id="UP000319103">
    <property type="component" value="Unassembled WGS sequence"/>
</dbReference>
<protein>
    <submittedName>
        <fullName evidence="1">Uncharacterized protein</fullName>
    </submittedName>
</protein>
<reference evidence="1 2" key="1">
    <citation type="submission" date="2019-06" db="EMBL/GenBank/DDBJ databases">
        <title>Description of Kitasatospora acidophila sp. nov. isolated from pine grove soil, and reclassification of Streptomyces novaecaesareae to Kitasatospora novaeceasareae comb. nov.</title>
        <authorList>
            <person name="Kim M.J."/>
        </authorList>
    </citation>
    <scope>NUCLEOTIDE SEQUENCE [LARGE SCALE GENOMIC DNA]</scope>
    <source>
        <strain evidence="1 2">MMS16-CNU292</strain>
    </source>
</reference>